<name>A0A913YMP7_EXADI</name>
<dbReference type="EnsemblMetazoa" id="XM_028660950.1">
    <property type="protein sequence ID" value="XP_028516751.1"/>
    <property type="gene ID" value="LOC114575638"/>
</dbReference>
<dbReference type="EnsemblMetazoa" id="XM_028660949.1">
    <property type="protein sequence ID" value="XP_028516750.1"/>
    <property type="gene ID" value="LOC114575638"/>
</dbReference>
<organism evidence="1 2">
    <name type="scientific">Exaiptasia diaphana</name>
    <name type="common">Tropical sea anemone</name>
    <name type="synonym">Aiptasia pulchella</name>
    <dbReference type="NCBI Taxonomy" id="2652724"/>
    <lineage>
        <taxon>Eukaryota</taxon>
        <taxon>Metazoa</taxon>
        <taxon>Cnidaria</taxon>
        <taxon>Anthozoa</taxon>
        <taxon>Hexacorallia</taxon>
        <taxon>Actiniaria</taxon>
        <taxon>Aiptasiidae</taxon>
        <taxon>Exaiptasia</taxon>
    </lineage>
</organism>
<dbReference type="OrthoDB" id="10669620at2759"/>
<dbReference type="Proteomes" id="UP000887567">
    <property type="component" value="Unplaced"/>
</dbReference>
<accession>A0A913YMP7</accession>
<proteinExistence type="predicted"/>
<evidence type="ECO:0000313" key="1">
    <source>
        <dbReference type="EnsemblMetazoa" id="XP_028516750.1"/>
    </source>
</evidence>
<dbReference type="GeneID" id="114575638"/>
<reference evidence="1" key="1">
    <citation type="submission" date="2022-11" db="UniProtKB">
        <authorList>
            <consortium name="EnsemblMetazoa"/>
        </authorList>
    </citation>
    <scope>IDENTIFICATION</scope>
</reference>
<evidence type="ECO:0000313" key="2">
    <source>
        <dbReference type="Proteomes" id="UP000887567"/>
    </source>
</evidence>
<protein>
    <submittedName>
        <fullName evidence="1">Uncharacterized protein</fullName>
    </submittedName>
</protein>
<dbReference type="RefSeq" id="XP_028516751.1">
    <property type="nucleotide sequence ID" value="XM_028660950.1"/>
</dbReference>
<dbReference type="KEGG" id="epa:114575638"/>
<keyword evidence="2" id="KW-1185">Reference proteome</keyword>
<sequence>MGDQPATKRQEIIIDGIVTVDQTNQIVKPVENMIAKPWIEASSHVKHVLEVFRCYRKIFQIVGRVIQDCKDGVNNFDALYTKYSSAPYIDQQSCSELITLAIPSKDQVKDLLTRAANADVLNFNANNCQQNKQSDDPGYIPYDVVYDDDDDDEYGSNNNKLSASQRFLVCDLRIKRKKTQSQVAQMIKMDQRLVGAVRCQPQNQGSRKHKVALPKLMKHHSHML</sequence>
<dbReference type="RefSeq" id="XP_028516750.1">
    <property type="nucleotide sequence ID" value="XM_028660949.1"/>
</dbReference>
<dbReference type="AlphaFoldDB" id="A0A913YMP7"/>